<dbReference type="AlphaFoldDB" id="A0AAF0UYD7"/>
<feature type="region of interest" description="Disordered" evidence="1">
    <location>
        <begin position="198"/>
        <end position="227"/>
    </location>
</feature>
<feature type="compositionally biased region" description="Acidic residues" evidence="1">
    <location>
        <begin position="203"/>
        <end position="227"/>
    </location>
</feature>
<protein>
    <recommendedName>
        <fullName evidence="2">DUF4218 domain-containing protein</fullName>
    </recommendedName>
</protein>
<sequence>MRVEINARSVILPDFASETRNVRLALATDGFNPFGNLSSSPKMLGNSIDVYLQPLIAELKQLWGGVNAYDSSTKEMFQLRIALMWTISDFPDNYASNISRCIDVKKHKISNLKSHDSHMDVKHVENLQQRIWLNHANMGAIFPPSFFTIMFHLVIHIGEEARLVGHVQGHWMYPVERRMGHFKSYVHNNSVAEDLPLVRVDQDEQEQGDSINDDGDSDEEDDDGDSD</sequence>
<evidence type="ECO:0000259" key="2">
    <source>
        <dbReference type="Pfam" id="PF13960"/>
    </source>
</evidence>
<dbReference type="PANTHER" id="PTHR48258:SF15">
    <property type="entry name" value="OS02G0543900 PROTEIN"/>
    <property type="match status" value="1"/>
</dbReference>
<evidence type="ECO:0000313" key="4">
    <source>
        <dbReference type="Proteomes" id="UP001234989"/>
    </source>
</evidence>
<proteinExistence type="predicted"/>
<dbReference type="Pfam" id="PF02992">
    <property type="entry name" value="Transposase_21"/>
    <property type="match status" value="1"/>
</dbReference>
<dbReference type="Proteomes" id="UP001234989">
    <property type="component" value="Chromosome 11"/>
</dbReference>
<evidence type="ECO:0000256" key="1">
    <source>
        <dbReference type="SAM" id="MobiDB-lite"/>
    </source>
</evidence>
<dbReference type="InterPro" id="IPR004242">
    <property type="entry name" value="Transposase_21"/>
</dbReference>
<dbReference type="Pfam" id="PF13960">
    <property type="entry name" value="DUF4218"/>
    <property type="match status" value="1"/>
</dbReference>
<gene>
    <name evidence="3" type="ORF">MTR67_048653</name>
</gene>
<dbReference type="PANTHER" id="PTHR48258">
    <property type="entry name" value="DUF4218 DOMAIN-CONTAINING PROTEIN-RELATED"/>
    <property type="match status" value="1"/>
</dbReference>
<name>A0AAF0UYD7_SOLVR</name>
<feature type="domain" description="DUF4218" evidence="2">
    <location>
        <begin position="119"/>
        <end position="193"/>
    </location>
</feature>
<dbReference type="InterPro" id="IPR025452">
    <property type="entry name" value="DUF4218"/>
</dbReference>
<evidence type="ECO:0000313" key="3">
    <source>
        <dbReference type="EMBL" id="WMV55268.1"/>
    </source>
</evidence>
<dbReference type="EMBL" id="CP133622">
    <property type="protein sequence ID" value="WMV55268.1"/>
    <property type="molecule type" value="Genomic_DNA"/>
</dbReference>
<organism evidence="3 4">
    <name type="scientific">Solanum verrucosum</name>
    <dbReference type="NCBI Taxonomy" id="315347"/>
    <lineage>
        <taxon>Eukaryota</taxon>
        <taxon>Viridiplantae</taxon>
        <taxon>Streptophyta</taxon>
        <taxon>Embryophyta</taxon>
        <taxon>Tracheophyta</taxon>
        <taxon>Spermatophyta</taxon>
        <taxon>Magnoliopsida</taxon>
        <taxon>eudicotyledons</taxon>
        <taxon>Gunneridae</taxon>
        <taxon>Pentapetalae</taxon>
        <taxon>asterids</taxon>
        <taxon>lamiids</taxon>
        <taxon>Solanales</taxon>
        <taxon>Solanaceae</taxon>
        <taxon>Solanoideae</taxon>
        <taxon>Solaneae</taxon>
        <taxon>Solanum</taxon>
    </lineage>
</organism>
<reference evidence="3" key="1">
    <citation type="submission" date="2023-08" db="EMBL/GenBank/DDBJ databases">
        <title>A de novo genome assembly of Solanum verrucosum Schlechtendal, a Mexican diploid species geographically isolated from the other diploid A-genome species in potato relatives.</title>
        <authorList>
            <person name="Hosaka K."/>
        </authorList>
    </citation>
    <scope>NUCLEOTIDE SEQUENCE</scope>
    <source>
        <tissue evidence="3">Young leaves</tissue>
    </source>
</reference>
<accession>A0AAF0UYD7</accession>
<keyword evidence="4" id="KW-1185">Reference proteome</keyword>